<keyword evidence="3" id="KW-1185">Reference proteome</keyword>
<reference evidence="3" key="1">
    <citation type="journal article" date="2019" name="Int. J. Syst. Evol. Microbiol.">
        <title>The Global Catalogue of Microorganisms (GCM) 10K type strain sequencing project: providing services to taxonomists for standard genome sequencing and annotation.</title>
        <authorList>
            <consortium name="The Broad Institute Genomics Platform"/>
            <consortium name="The Broad Institute Genome Sequencing Center for Infectious Disease"/>
            <person name="Wu L."/>
            <person name="Ma J."/>
        </authorList>
    </citation>
    <scope>NUCLEOTIDE SEQUENCE [LARGE SCALE GENOMIC DNA]</scope>
    <source>
        <strain evidence="3">CGMCC 1.13574</strain>
    </source>
</reference>
<feature type="signal peptide" evidence="1">
    <location>
        <begin position="1"/>
        <end position="21"/>
    </location>
</feature>
<evidence type="ECO:0000313" key="2">
    <source>
        <dbReference type="EMBL" id="MFC4728217.1"/>
    </source>
</evidence>
<dbReference type="SUPFAM" id="SSF54427">
    <property type="entry name" value="NTF2-like"/>
    <property type="match status" value="1"/>
</dbReference>
<evidence type="ECO:0008006" key="4">
    <source>
        <dbReference type="Google" id="ProtNLM"/>
    </source>
</evidence>
<proteinExistence type="predicted"/>
<keyword evidence="1" id="KW-0732">Signal</keyword>
<dbReference type="InterPro" id="IPR032710">
    <property type="entry name" value="NTF2-like_dom_sf"/>
</dbReference>
<organism evidence="2 3">
    <name type="scientific">Coralloluteibacterium thermophilum</name>
    <dbReference type="NCBI Taxonomy" id="2707049"/>
    <lineage>
        <taxon>Bacteria</taxon>
        <taxon>Pseudomonadati</taxon>
        <taxon>Pseudomonadota</taxon>
        <taxon>Gammaproteobacteria</taxon>
        <taxon>Lysobacterales</taxon>
        <taxon>Lysobacteraceae</taxon>
        <taxon>Coralloluteibacterium</taxon>
    </lineage>
</organism>
<feature type="chain" id="PRO_5047185609" description="Nuclear transport factor 2 family protein" evidence="1">
    <location>
        <begin position="22"/>
        <end position="166"/>
    </location>
</feature>
<evidence type="ECO:0000256" key="1">
    <source>
        <dbReference type="SAM" id="SignalP"/>
    </source>
</evidence>
<dbReference type="Proteomes" id="UP001595892">
    <property type="component" value="Unassembled WGS sequence"/>
</dbReference>
<name>A0ABV9NIM2_9GAMM</name>
<evidence type="ECO:0000313" key="3">
    <source>
        <dbReference type="Proteomes" id="UP001595892"/>
    </source>
</evidence>
<dbReference type="PROSITE" id="PS51257">
    <property type="entry name" value="PROKAR_LIPOPROTEIN"/>
    <property type="match status" value="1"/>
</dbReference>
<sequence length="166" mass="18338">MEWMLRMRLWALCLGSLLALAGCGPGAAPPPAITEVEVRDYLARFEDATRRMDADALAPLVADWARFRIEVSGVTGDDVLHVGREEYLQSARDLARFRARLTYRPGPPRIEIAPDGASVRVWQDSRETLRVGELVLKSSSSGMSELRRGPVGLQLVHAEGRTVLSL</sequence>
<dbReference type="RefSeq" id="WP_377004243.1">
    <property type="nucleotide sequence ID" value="NZ_JBHSGG010000023.1"/>
</dbReference>
<comment type="caution">
    <text evidence="2">The sequence shown here is derived from an EMBL/GenBank/DDBJ whole genome shotgun (WGS) entry which is preliminary data.</text>
</comment>
<protein>
    <recommendedName>
        <fullName evidence="4">Nuclear transport factor 2 family protein</fullName>
    </recommendedName>
</protein>
<accession>A0ABV9NIM2</accession>
<gene>
    <name evidence="2" type="ORF">ACFO3Q_08555</name>
</gene>
<dbReference type="Gene3D" id="3.10.450.50">
    <property type="match status" value="1"/>
</dbReference>
<dbReference type="EMBL" id="JBHSGG010000023">
    <property type="protein sequence ID" value="MFC4728217.1"/>
    <property type="molecule type" value="Genomic_DNA"/>
</dbReference>